<evidence type="ECO:0000256" key="1">
    <source>
        <dbReference type="SAM" id="MobiDB-lite"/>
    </source>
</evidence>
<dbReference type="Proteomes" id="UP000005463">
    <property type="component" value="Unassembled WGS sequence"/>
</dbReference>
<feature type="compositionally biased region" description="Low complexity" evidence="1">
    <location>
        <begin position="109"/>
        <end position="124"/>
    </location>
</feature>
<evidence type="ECO:0000313" key="2">
    <source>
        <dbReference type="EMBL" id="EDT05915.1"/>
    </source>
</evidence>
<feature type="region of interest" description="Disordered" evidence="1">
    <location>
        <begin position="66"/>
        <end position="211"/>
    </location>
</feature>
<dbReference type="EMBL" id="ABLC01000005">
    <property type="protein sequence ID" value="EDT05915.1"/>
    <property type="molecule type" value="Genomic_DNA"/>
</dbReference>
<protein>
    <submittedName>
        <fullName evidence="2">Splicing coactivator SRm160/300, subunit SRm160 (Contains PWI domain) Pfam: PWI PROSITE: ARG_RICH SER_RICH</fullName>
    </submittedName>
</protein>
<name>B1F8Z3_9BURK</name>
<evidence type="ECO:0000313" key="3">
    <source>
        <dbReference type="Proteomes" id="UP000005463"/>
    </source>
</evidence>
<comment type="caution">
    <text evidence="2">The sequence shown here is derived from an EMBL/GenBank/DDBJ whole genome shotgun (WGS) entry which is preliminary data.</text>
</comment>
<dbReference type="AlphaFoldDB" id="B1F8Z3"/>
<gene>
    <name evidence="2" type="ORF">BamIOP4010DRAFT_0502</name>
</gene>
<sequence length="211" mass="25090">MNYQPQARCDRPRLQNYPAHRPNRHLPSTYCHRHMHPGRPRWIPARLPRPTGCSLLRSLPYSSRSQCRRCALRSNSGRSRSIDPPPHSTDRPSRAHSRHQHSHRKPLNSRSCSRRSLSSPCHSRASTDQSPSHSALLLRPEGHRRRRAAQHWTRNRPRSRRRRPPSRKRPSPVRQDSFRRSRHNRPHWTTYRYRPWGRRPSGDSVHRARSH</sequence>
<feature type="compositionally biased region" description="Basic residues" evidence="1">
    <location>
        <begin position="142"/>
        <end position="171"/>
    </location>
</feature>
<proteinExistence type="predicted"/>
<feature type="compositionally biased region" description="Basic and acidic residues" evidence="1">
    <location>
        <begin position="200"/>
        <end position="211"/>
    </location>
</feature>
<organism evidence="2 3">
    <name type="scientific">Burkholderia ambifaria IOP40-10</name>
    <dbReference type="NCBI Taxonomy" id="396596"/>
    <lineage>
        <taxon>Bacteria</taxon>
        <taxon>Pseudomonadati</taxon>
        <taxon>Pseudomonadota</taxon>
        <taxon>Betaproteobacteria</taxon>
        <taxon>Burkholderiales</taxon>
        <taxon>Burkholderiaceae</taxon>
        <taxon>Burkholderia</taxon>
        <taxon>Burkholderia cepacia complex</taxon>
    </lineage>
</organism>
<reference evidence="2 3" key="1">
    <citation type="submission" date="2008-03" db="EMBL/GenBank/DDBJ databases">
        <title>Sequencing of the draft genome and assembly of Burkholderia ambifaria IOP40-10.</title>
        <authorList>
            <consortium name="US DOE Joint Genome Institute (JGI-PGF)"/>
            <person name="Copeland A."/>
            <person name="Lucas S."/>
            <person name="Lapidus A."/>
            <person name="Glavina del Rio T."/>
            <person name="Dalin E."/>
            <person name="Tice H."/>
            <person name="Bruce D."/>
            <person name="Goodwin L."/>
            <person name="Pitluck S."/>
            <person name="Larimer F."/>
            <person name="Land M.L."/>
            <person name="Hauser L."/>
            <person name="Tiedje J."/>
            <person name="Richardson P."/>
        </authorList>
    </citation>
    <scope>NUCLEOTIDE SEQUENCE [LARGE SCALE GENOMIC DNA]</scope>
    <source>
        <strain evidence="2 3">IOP40-10</strain>
    </source>
</reference>
<feature type="region of interest" description="Disordered" evidence="1">
    <location>
        <begin position="1"/>
        <end position="31"/>
    </location>
</feature>
<feature type="compositionally biased region" description="Basic residues" evidence="1">
    <location>
        <begin position="94"/>
        <end position="107"/>
    </location>
</feature>
<accession>B1F8Z3</accession>